<dbReference type="CDD" id="cd03801">
    <property type="entry name" value="GT4_PimA-like"/>
    <property type="match status" value="1"/>
</dbReference>
<organism evidence="3 4">
    <name type="scientific">Photorhabdus stackebrandtii</name>
    <dbReference type="NCBI Taxonomy" id="1123042"/>
    <lineage>
        <taxon>Bacteria</taxon>
        <taxon>Pseudomonadati</taxon>
        <taxon>Pseudomonadota</taxon>
        <taxon>Gammaproteobacteria</taxon>
        <taxon>Enterobacterales</taxon>
        <taxon>Morganellaceae</taxon>
        <taxon>Photorhabdus</taxon>
    </lineage>
</organism>
<sequence>MKRIIFVAPEFHSIPPTYSAAVEWWIYNVAKKSNVKNIIICKGERNERKIEIINETSTIYRVHISSIYKRVFKKWTGLDPFPYSKRIASKAYQISKKSDSILIVHNSIRLYNEIKEYYPEELMILHMHNKQNTEHLDFKTKLITPSVFLADFFKKEVPGINVKVVPNGISKSMYDSSECWNRGKFNLQDKDTIILYAGRLDKGKGVLELMESITILKNTIKNIKLLIVGDYENKKKGDREYYRKKVIEQAKKMNSFCILAGNISPKNMHKIYPLANLTVIPSLADEAFCMVALESMASGTPVLVSPRGGIKEFVIHNKTGFHLKEPLSVESISLDINETLNDPNMKIIANQAKLIALNSYDWENISNKLLDVLNEWL</sequence>
<keyword evidence="1 3" id="KW-0808">Transferase</keyword>
<evidence type="ECO:0000313" key="4">
    <source>
        <dbReference type="Proteomes" id="UP000547931"/>
    </source>
</evidence>
<accession>A0A7X5TMX2</accession>
<comment type="caution">
    <text evidence="3">The sequence shown here is derived from an EMBL/GenBank/DDBJ whole genome shotgun (WGS) entry which is preliminary data.</text>
</comment>
<dbReference type="RefSeq" id="WP_166290814.1">
    <property type="nucleotide sequence ID" value="NZ_CAWPIE010000024.1"/>
</dbReference>
<protein>
    <submittedName>
        <fullName evidence="3">UDP-glucose--(Glucosyl)LPS alpha-1,2-glucosyltransferase</fullName>
        <ecNumber evidence="3">2.4.1.56</ecNumber>
    </submittedName>
</protein>
<dbReference type="SUPFAM" id="SSF53756">
    <property type="entry name" value="UDP-Glycosyltransferase/glycogen phosphorylase"/>
    <property type="match status" value="1"/>
</dbReference>
<proteinExistence type="predicted"/>
<dbReference type="EMBL" id="PUJV01000024">
    <property type="protein sequence ID" value="NHB97969.1"/>
    <property type="molecule type" value="Genomic_DNA"/>
</dbReference>
<dbReference type="PANTHER" id="PTHR46401:SF2">
    <property type="entry name" value="GLYCOSYLTRANSFERASE WBBK-RELATED"/>
    <property type="match status" value="1"/>
</dbReference>
<dbReference type="Pfam" id="PF00534">
    <property type="entry name" value="Glycos_transf_1"/>
    <property type="match status" value="1"/>
</dbReference>
<evidence type="ECO:0000256" key="1">
    <source>
        <dbReference type="ARBA" id="ARBA00022679"/>
    </source>
</evidence>
<dbReference type="InterPro" id="IPR001296">
    <property type="entry name" value="Glyco_trans_1"/>
</dbReference>
<feature type="domain" description="Glycosyl transferase family 1" evidence="2">
    <location>
        <begin position="182"/>
        <end position="345"/>
    </location>
</feature>
<keyword evidence="4" id="KW-1185">Reference proteome</keyword>
<keyword evidence="3" id="KW-0328">Glycosyltransferase</keyword>
<dbReference type="Proteomes" id="UP000547931">
    <property type="component" value="Unassembled WGS sequence"/>
</dbReference>
<gene>
    <name evidence="3" type="ORF">C5470_17000</name>
</gene>
<dbReference type="EC" id="2.4.1.56" evidence="3"/>
<reference evidence="3 4" key="1">
    <citation type="submission" date="2018-02" db="EMBL/GenBank/DDBJ databases">
        <authorList>
            <person name="Machado R.A."/>
        </authorList>
    </citation>
    <scope>NUCLEOTIDE SEQUENCE [LARGE SCALE GENOMIC DNA]</scope>
    <source>
        <strain evidence="3 4">DSM 23271</strain>
    </source>
</reference>
<dbReference type="PANTHER" id="PTHR46401">
    <property type="entry name" value="GLYCOSYLTRANSFERASE WBBK-RELATED"/>
    <property type="match status" value="1"/>
</dbReference>
<evidence type="ECO:0000259" key="2">
    <source>
        <dbReference type="Pfam" id="PF00534"/>
    </source>
</evidence>
<evidence type="ECO:0000313" key="3">
    <source>
        <dbReference type="EMBL" id="NHB97969.1"/>
    </source>
</evidence>
<dbReference type="Gene3D" id="3.40.50.2000">
    <property type="entry name" value="Glycogen Phosphorylase B"/>
    <property type="match status" value="2"/>
</dbReference>
<dbReference type="GO" id="GO:0008917">
    <property type="term" value="F:lipopolysaccharide N-acetylglucosaminyltransferase activity"/>
    <property type="evidence" value="ECO:0007669"/>
    <property type="project" value="UniProtKB-EC"/>
</dbReference>
<dbReference type="AlphaFoldDB" id="A0A7X5TMX2"/>
<name>A0A7X5TMX2_9GAMM</name>